<protein>
    <recommendedName>
        <fullName evidence="3">Tryptophanase leader peptide</fullName>
    </recommendedName>
</protein>
<keyword evidence="2" id="KW-1185">Reference proteome</keyword>
<proteinExistence type="predicted"/>
<dbReference type="EMBL" id="CP046268">
    <property type="protein sequence ID" value="QMV15699.1"/>
    <property type="molecule type" value="Genomic_DNA"/>
</dbReference>
<evidence type="ECO:0008006" key="3">
    <source>
        <dbReference type="Google" id="ProtNLM"/>
    </source>
</evidence>
<reference evidence="1 2" key="1">
    <citation type="journal article" date="2020" name="J. Nat. Prod.">
        <title>Genomics-Metabolomics Profiling Disclosed Marine Vibrio spartinae 3.6 as a Producer of a New Branched Side Chain Prodigiosin.</title>
        <authorList>
            <person name="Vitale G.A."/>
            <person name="Sciarretta M."/>
            <person name="Palma Esposito F."/>
            <person name="January G.G."/>
            <person name="Giaccio M."/>
            <person name="Bunk B."/>
            <person name="Sproer C."/>
            <person name="Bajerski F."/>
            <person name="Power D."/>
            <person name="Festa C."/>
            <person name="Monti M.C."/>
            <person name="D'Auria M.V."/>
            <person name="de Pascale D."/>
        </authorList>
    </citation>
    <scope>NUCLEOTIDE SEQUENCE [LARGE SCALE GENOMIC DNA]</scope>
    <source>
        <strain evidence="1 2">3.6</strain>
    </source>
</reference>
<sequence length="47" mass="5730">MILYLVCIFVVTMKHCANFIIIIELDQTFKKWPLFGLRIIECKIERW</sequence>
<organism evidence="1 2">
    <name type="scientific">Vibrio spartinae</name>
    <dbReference type="NCBI Taxonomy" id="1918945"/>
    <lineage>
        <taxon>Bacteria</taxon>
        <taxon>Pseudomonadati</taxon>
        <taxon>Pseudomonadota</taxon>
        <taxon>Gammaproteobacteria</taxon>
        <taxon>Vibrionales</taxon>
        <taxon>Vibrionaceae</taxon>
        <taxon>Vibrio</taxon>
    </lineage>
</organism>
<dbReference type="Proteomes" id="UP000515264">
    <property type="component" value="Chromosome 1"/>
</dbReference>
<accession>A0ABX6R2N7</accession>
<evidence type="ECO:0000313" key="1">
    <source>
        <dbReference type="EMBL" id="QMV15699.1"/>
    </source>
</evidence>
<evidence type="ECO:0000313" key="2">
    <source>
        <dbReference type="Proteomes" id="UP000515264"/>
    </source>
</evidence>
<name>A0ABX6R2N7_9VIBR</name>
<gene>
    <name evidence="1" type="ORF">Vspart_03043</name>
</gene>